<evidence type="ECO:0000256" key="1">
    <source>
        <dbReference type="ARBA" id="ARBA00006432"/>
    </source>
</evidence>
<gene>
    <name evidence="5" type="ORF">DRE_06728</name>
</gene>
<dbReference type="EMBL" id="KI966440">
    <property type="protein sequence ID" value="EWC44556.1"/>
    <property type="molecule type" value="Genomic_DNA"/>
</dbReference>
<dbReference type="FunFam" id="3.30.300.30:FF:000008">
    <property type="entry name" value="2,3-dihydroxybenzoate-AMP ligase"/>
    <property type="match status" value="1"/>
</dbReference>
<accession>W7HKN9</accession>
<dbReference type="InterPro" id="IPR045851">
    <property type="entry name" value="AMP-bd_C_sf"/>
</dbReference>
<evidence type="ECO:0000259" key="4">
    <source>
        <dbReference type="Pfam" id="PF13193"/>
    </source>
</evidence>
<dbReference type="Pfam" id="PF00501">
    <property type="entry name" value="AMP-binding"/>
    <property type="match status" value="1"/>
</dbReference>
<dbReference type="SUPFAM" id="SSF56801">
    <property type="entry name" value="Acetyl-CoA synthetase-like"/>
    <property type="match status" value="1"/>
</dbReference>
<keyword evidence="6" id="KW-1185">Reference proteome</keyword>
<dbReference type="Pfam" id="PF13193">
    <property type="entry name" value="AMP-binding_C"/>
    <property type="match status" value="1"/>
</dbReference>
<dbReference type="InterPro" id="IPR000873">
    <property type="entry name" value="AMP-dep_synth/lig_dom"/>
</dbReference>
<dbReference type="Gene3D" id="3.30.300.30">
    <property type="match status" value="1"/>
</dbReference>
<reference evidence="5 6" key="1">
    <citation type="submission" date="2013-05" db="EMBL/GenBank/DDBJ databases">
        <title>Drechslerella stenobrocha genome reveals carnivorous origination and mechanical trapping mechanism of predatory fungi.</title>
        <authorList>
            <person name="Liu X."/>
            <person name="Zhang W."/>
            <person name="Liu K."/>
        </authorList>
    </citation>
    <scope>NUCLEOTIDE SEQUENCE [LARGE SCALE GENOMIC DNA]</scope>
    <source>
        <strain evidence="5 6">248</strain>
    </source>
</reference>
<dbReference type="InterPro" id="IPR025110">
    <property type="entry name" value="AMP-bd_C"/>
</dbReference>
<dbReference type="PANTHER" id="PTHR43201:SF30">
    <property type="entry name" value="AMP-DEPENDENT SYNTHETASE_LIGASE DOMAIN-CONTAINING PROTEIN"/>
    <property type="match status" value="1"/>
</dbReference>
<protein>
    <recommendedName>
        <fullName evidence="7">Acyl-CoA synthetase YngI</fullName>
    </recommendedName>
</protein>
<sequence>MLASSIPQRLLRTRLPLRLPSIYTCPRAPSRGSISVITTARTLLTQSKYSGPQEPALLHDTCHGYLSKIVKQHGDRTAVVSSHQSIRLTYDALDAQSSQLARGLARLGVTKGSRVTACLGNNAEFALLHYAVFKLGAILVPLNPAFTPAQVVAALRHLTSEWLVISAETNLPFKGPRSNVPLLETLVPGFEGRRKEAPYSGVQSEIVPSLRDVVMIDNSAGRIPQSTFGYFSAYEDVFADGAPSPLGGSGIDVDVHPDDICNIQFTSGTTAMPKAAALTHVNILNNGKFIGDRMRLTDDDVVVCPPPLFHCFGCVLGYSACMTHGSTIVFPSEAFDPTKALHAVQDERATALHGVPTMYLACLELIKHGKVKNEGFERLRTGIAAGTTVPIELMRKLHRELNLNDLTICYGMTETSPVTLMTFPDDPIDKRTSTVGRLLPHTQAKIVDTHDRTRVLPIGEKGELATAGYCLQKFYWNDPARTAEAMIDDEEGTRWMFTGDEAEMDADGFVKITGRIKDLIIRGGENIHPLEIENALFEHPSVAEVSVVGVPDERYGECVAAFILPTEGTTITKQEVREWVSQKLPRHMTPKYVFWIKDLEGGTLPKTASGKIQKFKLTDEGKKLLKEGRELD</sequence>
<proteinExistence type="inferred from homology"/>
<organism evidence="5 6">
    <name type="scientific">Drechslerella stenobrocha 248</name>
    <dbReference type="NCBI Taxonomy" id="1043628"/>
    <lineage>
        <taxon>Eukaryota</taxon>
        <taxon>Fungi</taxon>
        <taxon>Dikarya</taxon>
        <taxon>Ascomycota</taxon>
        <taxon>Pezizomycotina</taxon>
        <taxon>Orbiliomycetes</taxon>
        <taxon>Orbiliales</taxon>
        <taxon>Orbiliaceae</taxon>
        <taxon>Drechslerella</taxon>
    </lineage>
</organism>
<dbReference type="GO" id="GO:0006631">
    <property type="term" value="P:fatty acid metabolic process"/>
    <property type="evidence" value="ECO:0007669"/>
    <property type="project" value="TreeGrafter"/>
</dbReference>
<feature type="domain" description="AMP-binding enzyme C-terminal" evidence="4">
    <location>
        <begin position="531"/>
        <end position="611"/>
    </location>
</feature>
<name>W7HKN9_9PEZI</name>
<evidence type="ECO:0000259" key="3">
    <source>
        <dbReference type="Pfam" id="PF00501"/>
    </source>
</evidence>
<evidence type="ECO:0000313" key="6">
    <source>
        <dbReference type="Proteomes" id="UP000024837"/>
    </source>
</evidence>
<evidence type="ECO:0000313" key="5">
    <source>
        <dbReference type="EMBL" id="EWC44556.1"/>
    </source>
</evidence>
<dbReference type="InterPro" id="IPR042099">
    <property type="entry name" value="ANL_N_sf"/>
</dbReference>
<dbReference type="GO" id="GO:0031956">
    <property type="term" value="F:medium-chain fatty acid-CoA ligase activity"/>
    <property type="evidence" value="ECO:0007669"/>
    <property type="project" value="TreeGrafter"/>
</dbReference>
<evidence type="ECO:0008006" key="7">
    <source>
        <dbReference type="Google" id="ProtNLM"/>
    </source>
</evidence>
<evidence type="ECO:0000256" key="2">
    <source>
        <dbReference type="ARBA" id="ARBA00022598"/>
    </source>
</evidence>
<dbReference type="HOGENOM" id="CLU_000022_59_7_1"/>
<comment type="similarity">
    <text evidence="1">Belongs to the ATP-dependent AMP-binding enzyme family.</text>
</comment>
<dbReference type="Gene3D" id="3.40.50.12780">
    <property type="entry name" value="N-terminal domain of ligase-like"/>
    <property type="match status" value="1"/>
</dbReference>
<dbReference type="OrthoDB" id="10253115at2759"/>
<keyword evidence="2" id="KW-0436">Ligase</keyword>
<dbReference type="Proteomes" id="UP000024837">
    <property type="component" value="Unassembled WGS sequence"/>
</dbReference>
<feature type="domain" description="AMP-dependent synthetase/ligase" evidence="3">
    <location>
        <begin position="69"/>
        <end position="476"/>
    </location>
</feature>
<dbReference type="AlphaFoldDB" id="W7HKN9"/>
<dbReference type="PANTHER" id="PTHR43201">
    <property type="entry name" value="ACYL-COA SYNTHETASE"/>
    <property type="match status" value="1"/>
</dbReference>